<dbReference type="AlphaFoldDB" id="A0A8R1E7J9"/>
<reference evidence="10" key="2">
    <citation type="submission" date="2022-06" db="UniProtKB">
        <authorList>
            <consortium name="EnsemblMetazoa"/>
        </authorList>
    </citation>
    <scope>IDENTIFICATION</scope>
    <source>
        <strain evidence="10">DF5081</strain>
    </source>
</reference>
<evidence type="ECO:0000256" key="8">
    <source>
        <dbReference type="PROSITE-ProRule" id="PRU00027"/>
    </source>
</evidence>
<dbReference type="PANTHER" id="PTHR46481">
    <property type="entry name" value="ZINC FINGER BED DOMAIN-CONTAINING PROTEIN 4"/>
    <property type="match status" value="1"/>
</dbReference>
<keyword evidence="6" id="KW-0804">Transcription</keyword>
<dbReference type="GO" id="GO:0005634">
    <property type="term" value="C:nucleus"/>
    <property type="evidence" value="ECO:0007669"/>
    <property type="project" value="UniProtKB-SubCell"/>
</dbReference>
<dbReference type="EnsemblMetazoa" id="CJA22928.1">
    <property type="protein sequence ID" value="CJA22928.1"/>
    <property type="gene ID" value="WBGene00178500"/>
</dbReference>
<dbReference type="PANTHER" id="PTHR46481:SF10">
    <property type="entry name" value="ZINC FINGER BED DOMAIN-CONTAINING PROTEIN 39"/>
    <property type="match status" value="1"/>
</dbReference>
<evidence type="ECO:0000256" key="5">
    <source>
        <dbReference type="ARBA" id="ARBA00023015"/>
    </source>
</evidence>
<evidence type="ECO:0000256" key="4">
    <source>
        <dbReference type="ARBA" id="ARBA00022833"/>
    </source>
</evidence>
<evidence type="ECO:0000256" key="3">
    <source>
        <dbReference type="ARBA" id="ARBA00022771"/>
    </source>
</evidence>
<dbReference type="GO" id="GO:0008270">
    <property type="term" value="F:zinc ion binding"/>
    <property type="evidence" value="ECO:0007669"/>
    <property type="project" value="UniProtKB-KW"/>
</dbReference>
<dbReference type="SMART" id="SM00614">
    <property type="entry name" value="ZnF_BED"/>
    <property type="match status" value="1"/>
</dbReference>
<evidence type="ECO:0000256" key="1">
    <source>
        <dbReference type="ARBA" id="ARBA00004123"/>
    </source>
</evidence>
<proteinExistence type="predicted"/>
<dbReference type="SUPFAM" id="SSF57667">
    <property type="entry name" value="beta-beta-alpha zinc fingers"/>
    <property type="match status" value="1"/>
</dbReference>
<dbReference type="PROSITE" id="PS50808">
    <property type="entry name" value="ZF_BED"/>
    <property type="match status" value="1"/>
</dbReference>
<dbReference type="Pfam" id="PF02892">
    <property type="entry name" value="zf-BED"/>
    <property type="match status" value="1"/>
</dbReference>
<keyword evidence="11" id="KW-1185">Reference proteome</keyword>
<organism evidence="10 11">
    <name type="scientific">Caenorhabditis japonica</name>
    <dbReference type="NCBI Taxonomy" id="281687"/>
    <lineage>
        <taxon>Eukaryota</taxon>
        <taxon>Metazoa</taxon>
        <taxon>Ecdysozoa</taxon>
        <taxon>Nematoda</taxon>
        <taxon>Chromadorea</taxon>
        <taxon>Rhabditida</taxon>
        <taxon>Rhabditina</taxon>
        <taxon>Rhabditomorpha</taxon>
        <taxon>Rhabditoidea</taxon>
        <taxon>Rhabditidae</taxon>
        <taxon>Peloderinae</taxon>
        <taxon>Caenorhabditis</taxon>
    </lineage>
</organism>
<keyword evidence="2" id="KW-0479">Metal-binding</keyword>
<evidence type="ECO:0000256" key="6">
    <source>
        <dbReference type="ARBA" id="ARBA00023163"/>
    </source>
</evidence>
<evidence type="ECO:0000313" key="11">
    <source>
        <dbReference type="Proteomes" id="UP000005237"/>
    </source>
</evidence>
<keyword evidence="5" id="KW-0805">Transcription regulation</keyword>
<keyword evidence="4" id="KW-0862">Zinc</keyword>
<dbReference type="InterPro" id="IPR036236">
    <property type="entry name" value="Znf_C2H2_sf"/>
</dbReference>
<name>A0A8R1E7J9_CAEJA</name>
<evidence type="ECO:0000313" key="10">
    <source>
        <dbReference type="EnsemblMetazoa" id="CJA22928.1"/>
    </source>
</evidence>
<dbReference type="Proteomes" id="UP000005237">
    <property type="component" value="Unassembled WGS sequence"/>
</dbReference>
<sequence>MAPPSSSKTKRGNFKPRSLVWDFFGNSSEGNSIVQCPKCEANIKYCGSTSGLKYHLQTQHPEDYEKLSQKKSQCQITAPNTVKEAELQLAKAFATGLVPFRFIENVEFRQFLDLKPQSFIAPSADRMKRIVQQIAEDHILRSSKEFNGLERFTLLTDGFTDSRQKFHVYSVHISFVDDKFTRKIRFCSLQTVKRGDSTSISQVVCTVLILLIRKREIASNRKR</sequence>
<feature type="domain" description="BED-type" evidence="9">
    <location>
        <begin position="15"/>
        <end position="67"/>
    </location>
</feature>
<dbReference type="GO" id="GO:0003677">
    <property type="term" value="F:DNA binding"/>
    <property type="evidence" value="ECO:0007669"/>
    <property type="project" value="InterPro"/>
</dbReference>
<accession>A0A8R1E7J9</accession>
<keyword evidence="7" id="KW-0539">Nucleus</keyword>
<comment type="subcellular location">
    <subcellularLocation>
        <location evidence="1">Nucleus</location>
    </subcellularLocation>
</comment>
<evidence type="ECO:0000256" key="2">
    <source>
        <dbReference type="ARBA" id="ARBA00022723"/>
    </source>
</evidence>
<dbReference type="InterPro" id="IPR003656">
    <property type="entry name" value="Znf_BED"/>
</dbReference>
<evidence type="ECO:0000259" key="9">
    <source>
        <dbReference type="PROSITE" id="PS50808"/>
    </source>
</evidence>
<reference evidence="11" key="1">
    <citation type="submission" date="2010-08" db="EMBL/GenBank/DDBJ databases">
        <authorList>
            <consortium name="Caenorhabditis japonica Sequencing Consortium"/>
            <person name="Wilson R.K."/>
        </authorList>
    </citation>
    <scope>NUCLEOTIDE SEQUENCE [LARGE SCALE GENOMIC DNA]</scope>
    <source>
        <strain evidence="11">DF5081</strain>
    </source>
</reference>
<keyword evidence="3 8" id="KW-0863">Zinc-finger</keyword>
<protein>
    <submittedName>
        <fullName evidence="10">BED-type domain-containing protein</fullName>
    </submittedName>
</protein>
<dbReference type="InterPro" id="IPR052035">
    <property type="entry name" value="ZnF_BED_domain_contain"/>
</dbReference>
<evidence type="ECO:0000256" key="7">
    <source>
        <dbReference type="ARBA" id="ARBA00023242"/>
    </source>
</evidence>
<dbReference type="GO" id="GO:0009791">
    <property type="term" value="P:post-embryonic development"/>
    <property type="evidence" value="ECO:0007669"/>
    <property type="project" value="UniProtKB-ARBA"/>
</dbReference>